<dbReference type="EMBL" id="ABCP01000025">
    <property type="protein sequence ID" value="EDM46960.1"/>
    <property type="molecule type" value="Genomic_DNA"/>
</dbReference>
<dbReference type="RefSeq" id="WP_007154504.1">
    <property type="nucleotide sequence ID" value="NZ_ABCP01000025.1"/>
</dbReference>
<gene>
    <name evidence="1" type="ORF">MDG893_16002</name>
</gene>
<proteinExistence type="predicted"/>
<sequence>MNEPLSYTTTVMSWNFLLSSFRNAEAAGSENETIDLNLETPSSIVLCGISIEAFCNELSSLSRAFAFAHEKQHRLLIDDGAGVDQETLNQLCSLSQDGSGSFYDRYKRVIKLFGEKSPAFLEELVHLKNLRDALVHFRSCDVPIGEGEDGVIRYSQEVPTVLRSLKKKKVSGRELVAVSEDSEWTLRVSTSAMAIWALNLTCDAILFLLDSLPDKSFKEFVLQAYRPRDTHYRDLFSKGKSQVLDWQNQIFV</sequence>
<dbReference type="AlphaFoldDB" id="A6F2L5"/>
<evidence type="ECO:0000313" key="2">
    <source>
        <dbReference type="Proteomes" id="UP000005856"/>
    </source>
</evidence>
<dbReference type="Proteomes" id="UP000005856">
    <property type="component" value="Unassembled WGS sequence"/>
</dbReference>
<dbReference type="OrthoDB" id="9916289at2"/>
<organism evidence="1 2">
    <name type="scientific">Marinobacter algicola DG893</name>
    <dbReference type="NCBI Taxonomy" id="443152"/>
    <lineage>
        <taxon>Bacteria</taxon>
        <taxon>Pseudomonadati</taxon>
        <taxon>Pseudomonadota</taxon>
        <taxon>Gammaproteobacteria</taxon>
        <taxon>Pseudomonadales</taxon>
        <taxon>Marinobacteraceae</taxon>
        <taxon>Marinobacter</taxon>
    </lineage>
</organism>
<reference evidence="1 2" key="1">
    <citation type="submission" date="2007-06" db="EMBL/GenBank/DDBJ databases">
        <authorList>
            <person name="Green D."/>
            <person name="Ferriera S."/>
            <person name="Johnson J."/>
            <person name="Kravitz S."/>
            <person name="Beeson K."/>
            <person name="Sutton G."/>
            <person name="Rogers Y.-H."/>
            <person name="Friedman R."/>
            <person name="Frazier M."/>
            <person name="Venter J.C."/>
        </authorList>
    </citation>
    <scope>NUCLEOTIDE SEQUENCE [LARGE SCALE GENOMIC DNA]</scope>
    <source>
        <strain evidence="1 2">DG893</strain>
    </source>
</reference>
<evidence type="ECO:0000313" key="1">
    <source>
        <dbReference type="EMBL" id="EDM46960.1"/>
    </source>
</evidence>
<keyword evidence="2" id="KW-1185">Reference proteome</keyword>
<protein>
    <submittedName>
        <fullName evidence="1">Uncharacterized protein</fullName>
    </submittedName>
</protein>
<name>A6F2L5_9GAMM</name>
<comment type="caution">
    <text evidence="1">The sequence shown here is derived from an EMBL/GenBank/DDBJ whole genome shotgun (WGS) entry which is preliminary data.</text>
</comment>
<accession>A6F2L5</accession>
<dbReference type="STRING" id="443152.MDG893_16002"/>